<proteinExistence type="predicted"/>
<dbReference type="Proteomes" id="UP000039217">
    <property type="component" value="Unassembled WGS sequence"/>
</dbReference>
<gene>
    <name evidence="1" type="ORF">ERS007661_04408</name>
</gene>
<dbReference type="AlphaFoldDB" id="A0A655G0L1"/>
<organism evidence="1 2">
    <name type="scientific">Mycobacterium tuberculosis</name>
    <dbReference type="NCBI Taxonomy" id="1773"/>
    <lineage>
        <taxon>Bacteria</taxon>
        <taxon>Bacillati</taxon>
        <taxon>Actinomycetota</taxon>
        <taxon>Actinomycetes</taxon>
        <taxon>Mycobacteriales</taxon>
        <taxon>Mycobacteriaceae</taxon>
        <taxon>Mycobacterium</taxon>
        <taxon>Mycobacterium tuberculosis complex</taxon>
    </lineage>
</organism>
<reference evidence="1 2" key="1">
    <citation type="submission" date="2015-03" db="EMBL/GenBank/DDBJ databases">
        <authorList>
            <consortium name="Pathogen Informatics"/>
        </authorList>
    </citation>
    <scope>NUCLEOTIDE SEQUENCE [LARGE SCALE GENOMIC DNA]</scope>
    <source>
        <strain evidence="1 2">D00501624</strain>
    </source>
</reference>
<protein>
    <submittedName>
        <fullName evidence="1">Uncharacterized protein</fullName>
    </submittedName>
</protein>
<name>A0A655G0L1_MYCTX</name>
<evidence type="ECO:0000313" key="2">
    <source>
        <dbReference type="Proteomes" id="UP000039217"/>
    </source>
</evidence>
<accession>A0A655G0L1</accession>
<evidence type="ECO:0000313" key="1">
    <source>
        <dbReference type="EMBL" id="CNX00678.1"/>
    </source>
</evidence>
<dbReference type="EMBL" id="CQQC01002603">
    <property type="protein sequence ID" value="CNX00678.1"/>
    <property type="molecule type" value="Genomic_DNA"/>
</dbReference>
<sequence length="119" mass="13215">MTFALDPSTVDDARPLLGRIVISNGAPDTEPQQQPMNLMRELFRGRRVTDPKCPGLFPAHPPVAFEQAEEQIADNVGRDVRLEEPIRNRLLPRELAVDTGLLTKVCHTVALTGSMSDRE</sequence>